<dbReference type="RefSeq" id="WP_106524453.1">
    <property type="nucleotide sequence ID" value="NZ_PYGD01000009.1"/>
</dbReference>
<dbReference type="InterPro" id="IPR000601">
    <property type="entry name" value="PKD_dom"/>
</dbReference>
<dbReference type="PROSITE" id="PS50093">
    <property type="entry name" value="PKD"/>
    <property type="match status" value="1"/>
</dbReference>
<dbReference type="InterPro" id="IPR022409">
    <property type="entry name" value="PKD/Chitinase_dom"/>
</dbReference>
<organism evidence="4 5">
    <name type="scientific">Taibaiella chishuiensis</name>
    <dbReference type="NCBI Taxonomy" id="1434707"/>
    <lineage>
        <taxon>Bacteria</taxon>
        <taxon>Pseudomonadati</taxon>
        <taxon>Bacteroidota</taxon>
        <taxon>Chitinophagia</taxon>
        <taxon>Chitinophagales</taxon>
        <taxon>Chitinophagaceae</taxon>
        <taxon>Taibaiella</taxon>
    </lineage>
</organism>
<dbReference type="OrthoDB" id="644614at2"/>
<dbReference type="PROSITE" id="PS50853">
    <property type="entry name" value="FN3"/>
    <property type="match status" value="1"/>
</dbReference>
<gene>
    <name evidence="4" type="ORF">B0I18_109118</name>
</gene>
<dbReference type="SUPFAM" id="SSF49299">
    <property type="entry name" value="PKD domain"/>
    <property type="match status" value="1"/>
</dbReference>
<dbReference type="InterPro" id="IPR013783">
    <property type="entry name" value="Ig-like_fold"/>
</dbReference>
<feature type="chain" id="PRO_5015107313" evidence="1">
    <location>
        <begin position="21"/>
        <end position="792"/>
    </location>
</feature>
<dbReference type="Gene3D" id="2.60.40.10">
    <property type="entry name" value="Immunoglobulins"/>
    <property type="match status" value="2"/>
</dbReference>
<dbReference type="Proteomes" id="UP000240572">
    <property type="component" value="Unassembled WGS sequence"/>
</dbReference>
<evidence type="ECO:0000313" key="5">
    <source>
        <dbReference type="Proteomes" id="UP000240572"/>
    </source>
</evidence>
<dbReference type="InterPro" id="IPR035986">
    <property type="entry name" value="PKD_dom_sf"/>
</dbReference>
<evidence type="ECO:0000259" key="2">
    <source>
        <dbReference type="PROSITE" id="PS50093"/>
    </source>
</evidence>
<feature type="domain" description="PKD" evidence="2">
    <location>
        <begin position="646"/>
        <end position="687"/>
    </location>
</feature>
<dbReference type="EMBL" id="PYGD01000009">
    <property type="protein sequence ID" value="PSK90112.1"/>
    <property type="molecule type" value="Genomic_DNA"/>
</dbReference>
<dbReference type="Pfam" id="PF19081">
    <property type="entry name" value="Ig_7"/>
    <property type="match status" value="1"/>
</dbReference>
<dbReference type="CDD" id="cd00063">
    <property type="entry name" value="FN3"/>
    <property type="match status" value="1"/>
</dbReference>
<reference evidence="4 5" key="1">
    <citation type="submission" date="2018-03" db="EMBL/GenBank/DDBJ databases">
        <title>Genomic Encyclopedia of Type Strains, Phase III (KMG-III): the genomes of soil and plant-associated and newly described type strains.</title>
        <authorList>
            <person name="Whitman W."/>
        </authorList>
    </citation>
    <scope>NUCLEOTIDE SEQUENCE [LARGE SCALE GENOMIC DNA]</scope>
    <source>
        <strain evidence="4 5">CGMCC 1.12700</strain>
    </source>
</reference>
<dbReference type="Pfam" id="PF00801">
    <property type="entry name" value="PKD"/>
    <property type="match status" value="1"/>
</dbReference>
<evidence type="ECO:0000259" key="3">
    <source>
        <dbReference type="PROSITE" id="PS50853"/>
    </source>
</evidence>
<dbReference type="AlphaFoldDB" id="A0A2P8CYR5"/>
<dbReference type="InterPro" id="IPR036116">
    <property type="entry name" value="FN3_sf"/>
</dbReference>
<comment type="caution">
    <text evidence="4">The sequence shown here is derived from an EMBL/GenBank/DDBJ whole genome shotgun (WGS) entry which is preliminary data.</text>
</comment>
<feature type="domain" description="Fibronectin type-III" evidence="3">
    <location>
        <begin position="235"/>
        <end position="327"/>
    </location>
</feature>
<protein>
    <submittedName>
        <fullName evidence="4">Putative secreted protein (Por secretion system target)</fullName>
    </submittedName>
</protein>
<feature type="signal peptide" evidence="1">
    <location>
        <begin position="1"/>
        <end position="20"/>
    </location>
</feature>
<dbReference type="SMART" id="SM00060">
    <property type="entry name" value="FN3"/>
    <property type="match status" value="1"/>
</dbReference>
<evidence type="ECO:0000313" key="4">
    <source>
        <dbReference type="EMBL" id="PSK90112.1"/>
    </source>
</evidence>
<dbReference type="Pfam" id="PF00041">
    <property type="entry name" value="fn3"/>
    <property type="match status" value="1"/>
</dbReference>
<proteinExistence type="predicted"/>
<dbReference type="SMART" id="SM00089">
    <property type="entry name" value="PKD"/>
    <property type="match status" value="2"/>
</dbReference>
<dbReference type="Pfam" id="PF18962">
    <property type="entry name" value="Por_Secre_tail"/>
    <property type="match status" value="1"/>
</dbReference>
<dbReference type="CDD" id="cd00146">
    <property type="entry name" value="PKD"/>
    <property type="match status" value="1"/>
</dbReference>
<dbReference type="SUPFAM" id="SSF49265">
    <property type="entry name" value="Fibronectin type III"/>
    <property type="match status" value="1"/>
</dbReference>
<dbReference type="InterPro" id="IPR044023">
    <property type="entry name" value="Ig_7"/>
</dbReference>
<dbReference type="InterPro" id="IPR026444">
    <property type="entry name" value="Secre_tail"/>
</dbReference>
<dbReference type="NCBIfam" id="TIGR04183">
    <property type="entry name" value="Por_Secre_tail"/>
    <property type="match status" value="1"/>
</dbReference>
<evidence type="ECO:0000256" key="1">
    <source>
        <dbReference type="SAM" id="SignalP"/>
    </source>
</evidence>
<accession>A0A2P8CYR5</accession>
<sequence>MKRKLLIATLFALGSYTVDAAYVPVTVTGFNADVIVNGTGTSNATSSNDVDGVNYCFVAVGWQFSSSNTPITTGLPTTGLITSTNTTGLTYQLASYSDVNSLRLNTATPASLTVTTPMAAQNLFVLATSGSGACVMTAQVNFTDGTNQQVTNISVGDWYGGSPYEIGQIGRILRNTTSTTIETATNGPRLYRYTLAISTANQSKLISSIQFTRTSGPGVLNVFAVSAEANVSCPAPTAPNVTGITTTSAILNWTQAGTATTWQIRYGAPPLNTSTGGTAVITTTKPFTLSSPPLTANTTYEFAVRAICGAGDTSLWSPITSFTTACVAPTVATKADSFNCGTGAVVLKATASTGGTINWYANATGGAILTSGNTFTTPSLTTTTTYYIAAAAGTCESTPRQAVVATIRPIPIVNIGNDTTICPGITYTMNAGNAGATYLWNTNATTQSISVNQAGNYSVLVTLNGCNGSDARTITNGVVPQNNLPATTDLCEGETANLNAGNSGSTFLWSPGGATTQTTNVTTGGTKSVTIKSTTGCVITSNTNVIMRPLPVIALGPDTSICEGATIVLDAGNPTYNHLWTPGSATTQTLNVTDSGKYSVTVTTPYNCVSTAERHVAFLPSPRVEGFNFIPLFYENLGKVKFNPLNPRSVESYLWDFGDGTATSTLTSPTHTYAASGYYTVTLKVFNGCSQYETSLLIHVDNATGIVTLGKDEANVILYPNPANGFINLENRSTDIRLQEVTVFNTLGAVVYKAQLSGNRSQLPTSRFAAGIYSLRILTDKGFVVRKFEVRR</sequence>
<name>A0A2P8CYR5_9BACT</name>
<dbReference type="InterPro" id="IPR003961">
    <property type="entry name" value="FN3_dom"/>
</dbReference>
<keyword evidence="5" id="KW-1185">Reference proteome</keyword>
<keyword evidence="1" id="KW-0732">Signal</keyword>